<evidence type="ECO:0000256" key="7">
    <source>
        <dbReference type="SAM" id="MobiDB-lite"/>
    </source>
</evidence>
<evidence type="ECO:0000259" key="8">
    <source>
        <dbReference type="Pfam" id="PF00441"/>
    </source>
</evidence>
<reference evidence="11 12" key="1">
    <citation type="journal article" date="2014" name="Appl. Environ. Microbiol.">
        <title>Insights into the Microbial Degradation of Rubber and Gutta-Percha by Analysis of the Complete Genome of Nocardia nova SH22a.</title>
        <authorList>
            <person name="Luo Q."/>
            <person name="Hiessl S."/>
            <person name="Poehlein A."/>
            <person name="Daniel R."/>
            <person name="Steinbuchel A."/>
        </authorList>
    </citation>
    <scope>NUCLEOTIDE SEQUENCE [LARGE SCALE GENOMIC DNA]</scope>
    <source>
        <strain evidence="11">SH22a</strain>
    </source>
</reference>
<dbReference type="GO" id="GO:0050660">
    <property type="term" value="F:flavin adenine dinucleotide binding"/>
    <property type="evidence" value="ECO:0007669"/>
    <property type="project" value="InterPro"/>
</dbReference>
<dbReference type="EMBL" id="CP006850">
    <property type="protein sequence ID" value="AHH18965.1"/>
    <property type="molecule type" value="Genomic_DNA"/>
</dbReference>
<feature type="domain" description="Acyl-CoA dehydrogenase/oxidase N-terminal" evidence="10">
    <location>
        <begin position="13"/>
        <end position="126"/>
    </location>
</feature>
<dbReference type="InterPro" id="IPR046373">
    <property type="entry name" value="Acyl-CoA_Oxase/DH_mid-dom_sf"/>
</dbReference>
<accession>W5THZ8</accession>
<evidence type="ECO:0000256" key="4">
    <source>
        <dbReference type="ARBA" id="ARBA00022827"/>
    </source>
</evidence>
<evidence type="ECO:0000256" key="3">
    <source>
        <dbReference type="ARBA" id="ARBA00022630"/>
    </source>
</evidence>
<dbReference type="Pfam" id="PF02770">
    <property type="entry name" value="Acyl-CoA_dh_M"/>
    <property type="match status" value="1"/>
</dbReference>
<dbReference type="Gene3D" id="2.40.110.10">
    <property type="entry name" value="Butyryl-CoA Dehydrogenase, subunit A, domain 2"/>
    <property type="match status" value="1"/>
</dbReference>
<evidence type="ECO:0000256" key="1">
    <source>
        <dbReference type="ARBA" id="ARBA00001974"/>
    </source>
</evidence>
<dbReference type="InterPro" id="IPR052161">
    <property type="entry name" value="Mycobact_Acyl-CoA_DH"/>
</dbReference>
<keyword evidence="4 6" id="KW-0274">FAD</keyword>
<dbReference type="InterPro" id="IPR006091">
    <property type="entry name" value="Acyl-CoA_Oxase/DH_mid-dom"/>
</dbReference>
<dbReference type="PANTHER" id="PTHR43292">
    <property type="entry name" value="ACYL-COA DEHYDROGENASE"/>
    <property type="match status" value="1"/>
</dbReference>
<dbReference type="PATRIC" id="fig|1415166.3.peg.4293"/>
<name>W5THZ8_9NOCA</name>
<dbReference type="GO" id="GO:0005886">
    <property type="term" value="C:plasma membrane"/>
    <property type="evidence" value="ECO:0007669"/>
    <property type="project" value="TreeGrafter"/>
</dbReference>
<dbReference type="InterPro" id="IPR013786">
    <property type="entry name" value="AcylCoA_DH/ox_N"/>
</dbReference>
<dbReference type="InterPro" id="IPR037069">
    <property type="entry name" value="AcylCoA_DH/ox_N_sf"/>
</dbReference>
<dbReference type="HOGENOM" id="CLU_018204_9_2_11"/>
<feature type="domain" description="Acyl-CoA oxidase/dehydrogenase middle" evidence="9">
    <location>
        <begin position="133"/>
        <end position="224"/>
    </location>
</feature>
<comment type="similarity">
    <text evidence="2 6">Belongs to the acyl-CoA dehydrogenase family.</text>
</comment>
<dbReference type="InterPro" id="IPR009075">
    <property type="entry name" value="AcylCo_DH/oxidase_C"/>
</dbReference>
<dbReference type="GO" id="GO:0016627">
    <property type="term" value="F:oxidoreductase activity, acting on the CH-CH group of donors"/>
    <property type="evidence" value="ECO:0007669"/>
    <property type="project" value="InterPro"/>
</dbReference>
<dbReference type="InterPro" id="IPR036250">
    <property type="entry name" value="AcylCo_DH-like_C"/>
</dbReference>
<proteinExistence type="inferred from homology"/>
<keyword evidence="5 6" id="KW-0560">Oxidoreductase</keyword>
<evidence type="ECO:0000313" key="12">
    <source>
        <dbReference type="Proteomes" id="UP000019150"/>
    </source>
</evidence>
<dbReference type="KEGG" id="nno:NONO_c41810"/>
<dbReference type="Proteomes" id="UP000019150">
    <property type="component" value="Chromosome"/>
</dbReference>
<evidence type="ECO:0000313" key="11">
    <source>
        <dbReference type="EMBL" id="AHH18965.1"/>
    </source>
</evidence>
<evidence type="ECO:0000256" key="5">
    <source>
        <dbReference type="ARBA" id="ARBA00023002"/>
    </source>
</evidence>
<dbReference type="eggNOG" id="COG1960">
    <property type="taxonomic scope" value="Bacteria"/>
</dbReference>
<protein>
    <submittedName>
        <fullName evidence="11">Acyl-CoA dehydrogenase</fullName>
    </submittedName>
</protein>
<feature type="region of interest" description="Disordered" evidence="7">
    <location>
        <begin position="21"/>
        <end position="40"/>
    </location>
</feature>
<dbReference type="STRING" id="1415166.NONO_c41810"/>
<evidence type="ECO:0000259" key="10">
    <source>
        <dbReference type="Pfam" id="PF02771"/>
    </source>
</evidence>
<sequence>MSTTSAPAMESVDSFRDRARRWLKDTLPPAPPVHSGEQKSPEVWARARDLQRILYDAGFAGICFPVEYGGLGLTPAHQRAFTEESRPYEMPLALNIPTLTICAATLLDMGSEEQKRTHIAAALRGEELLVQFLSEPRGGSDLAGLTTRADRRDDGWVINGSKIWSSGAYAADYALCLARTDWSVPKHAGLTMFLVPVHSPGLTIQRITQVDGSTEFCQEFFDDVFVPADAVVGEVDGGWTVASRLLQHERNAVGGGSPYASGALQHSGRDVGALLETARRTGQLGDVRVREDIGEAHAMNLVHDQLIAHVSARIAAADLVPAAGSIVRLFSARNSWHQADTAVRIAGSAAATGDESGEPGIGQAGQEYLYRQAWSLAGGSTEMARNIISERVLGMPREYAADRDVPFKDVQHGR</sequence>
<dbReference type="Gene3D" id="1.20.140.10">
    <property type="entry name" value="Butyryl-CoA Dehydrogenase, subunit A, domain 3"/>
    <property type="match status" value="1"/>
</dbReference>
<comment type="cofactor">
    <cofactor evidence="1 6">
        <name>FAD</name>
        <dbReference type="ChEBI" id="CHEBI:57692"/>
    </cofactor>
</comment>
<dbReference type="FunFam" id="2.40.110.10:FF:000011">
    <property type="entry name" value="Acyl-CoA dehydrogenase FadE34"/>
    <property type="match status" value="1"/>
</dbReference>
<organism evidence="11 12">
    <name type="scientific">Nocardia nova SH22a</name>
    <dbReference type="NCBI Taxonomy" id="1415166"/>
    <lineage>
        <taxon>Bacteria</taxon>
        <taxon>Bacillati</taxon>
        <taxon>Actinomycetota</taxon>
        <taxon>Actinomycetes</taxon>
        <taxon>Mycobacteriales</taxon>
        <taxon>Nocardiaceae</taxon>
        <taxon>Nocardia</taxon>
    </lineage>
</organism>
<evidence type="ECO:0000256" key="2">
    <source>
        <dbReference type="ARBA" id="ARBA00009347"/>
    </source>
</evidence>
<dbReference type="Pfam" id="PF02771">
    <property type="entry name" value="Acyl-CoA_dh_N"/>
    <property type="match status" value="1"/>
</dbReference>
<dbReference type="AlphaFoldDB" id="W5THZ8"/>
<dbReference type="SUPFAM" id="SSF56645">
    <property type="entry name" value="Acyl-CoA dehydrogenase NM domain-like"/>
    <property type="match status" value="1"/>
</dbReference>
<dbReference type="PANTHER" id="PTHR43292:SF3">
    <property type="entry name" value="ACYL-COA DEHYDROGENASE FADE29"/>
    <property type="match status" value="1"/>
</dbReference>
<keyword evidence="3 6" id="KW-0285">Flavoprotein</keyword>
<dbReference type="Gene3D" id="1.10.540.10">
    <property type="entry name" value="Acyl-CoA dehydrogenase/oxidase, N-terminal domain"/>
    <property type="match status" value="1"/>
</dbReference>
<keyword evidence="12" id="KW-1185">Reference proteome</keyword>
<dbReference type="Pfam" id="PF00441">
    <property type="entry name" value="Acyl-CoA_dh_1"/>
    <property type="match status" value="1"/>
</dbReference>
<dbReference type="SUPFAM" id="SSF47203">
    <property type="entry name" value="Acyl-CoA dehydrogenase C-terminal domain-like"/>
    <property type="match status" value="1"/>
</dbReference>
<dbReference type="RefSeq" id="WP_237754923.1">
    <property type="nucleotide sequence ID" value="NZ_CP006850.1"/>
</dbReference>
<feature type="domain" description="Acyl-CoA dehydrogenase/oxidase C-terminal" evidence="8">
    <location>
        <begin position="237"/>
        <end position="393"/>
    </location>
</feature>
<evidence type="ECO:0000259" key="9">
    <source>
        <dbReference type="Pfam" id="PF02770"/>
    </source>
</evidence>
<gene>
    <name evidence="11" type="ORF">NONO_c41810</name>
</gene>
<evidence type="ECO:0000256" key="6">
    <source>
        <dbReference type="RuleBase" id="RU362125"/>
    </source>
</evidence>
<dbReference type="InterPro" id="IPR009100">
    <property type="entry name" value="AcylCoA_DH/oxidase_NM_dom_sf"/>
</dbReference>